<dbReference type="Pfam" id="PF13333">
    <property type="entry name" value="rve_2"/>
    <property type="match status" value="1"/>
</dbReference>
<gene>
    <name evidence="2" type="ORF">FC093_23365</name>
</gene>
<dbReference type="GO" id="GO:0015074">
    <property type="term" value="P:DNA integration"/>
    <property type="evidence" value="ECO:0007669"/>
    <property type="project" value="InterPro"/>
</dbReference>
<dbReference type="NCBIfam" id="NF033516">
    <property type="entry name" value="transpos_IS3"/>
    <property type="match status" value="1"/>
</dbReference>
<dbReference type="InterPro" id="IPR048020">
    <property type="entry name" value="Transpos_IS3"/>
</dbReference>
<dbReference type="SUPFAM" id="SSF53098">
    <property type="entry name" value="Ribonuclease H-like"/>
    <property type="match status" value="1"/>
</dbReference>
<dbReference type="Pfam" id="PF00665">
    <property type="entry name" value="rve"/>
    <property type="match status" value="1"/>
</dbReference>
<name>A0A4U3KPJ4_9BACT</name>
<reference evidence="2 3" key="1">
    <citation type="submission" date="2019-05" db="EMBL/GenBank/DDBJ databases">
        <title>Panacibacter sp. strain 17mud1-8 Genome sequencing and assembly.</title>
        <authorList>
            <person name="Chhetri G."/>
        </authorList>
    </citation>
    <scope>NUCLEOTIDE SEQUENCE [LARGE SCALE GENOMIC DNA]</scope>
    <source>
        <strain evidence="2 3">17mud1-8</strain>
    </source>
</reference>
<dbReference type="RefSeq" id="WP_137264244.1">
    <property type="nucleotide sequence ID" value="NZ_SZQL01000048.1"/>
</dbReference>
<organism evidence="2 3">
    <name type="scientific">Ilyomonas limi</name>
    <dbReference type="NCBI Taxonomy" id="2575867"/>
    <lineage>
        <taxon>Bacteria</taxon>
        <taxon>Pseudomonadati</taxon>
        <taxon>Bacteroidota</taxon>
        <taxon>Chitinophagia</taxon>
        <taxon>Chitinophagales</taxon>
        <taxon>Chitinophagaceae</taxon>
        <taxon>Ilyomonas</taxon>
    </lineage>
</organism>
<evidence type="ECO:0000259" key="1">
    <source>
        <dbReference type="PROSITE" id="PS50994"/>
    </source>
</evidence>
<dbReference type="EMBL" id="SZQL01000048">
    <property type="protein sequence ID" value="TKK64080.1"/>
    <property type="molecule type" value="Genomic_DNA"/>
</dbReference>
<dbReference type="InterPro" id="IPR012337">
    <property type="entry name" value="RNaseH-like_sf"/>
</dbReference>
<dbReference type="PANTHER" id="PTHR46889">
    <property type="entry name" value="TRANSPOSASE INSF FOR INSERTION SEQUENCE IS3B-RELATED"/>
    <property type="match status" value="1"/>
</dbReference>
<dbReference type="Proteomes" id="UP000305848">
    <property type="component" value="Unassembled WGS sequence"/>
</dbReference>
<dbReference type="Pfam" id="PF13276">
    <property type="entry name" value="HTH_21"/>
    <property type="match status" value="1"/>
</dbReference>
<dbReference type="AlphaFoldDB" id="A0A4U3KPJ4"/>
<dbReference type="InterPro" id="IPR025948">
    <property type="entry name" value="HTH-like_dom"/>
</dbReference>
<sequence length="292" mass="34107">MYEFIKAHAHLYPVAIQCAVLKVSRSAYYSWNEQKQRMAGEKKNEMEQSIIRVFREHRRRYGVRRVAAELKAQGKAKAGAYKVRKVLKEHGLKAIQPRSFVPKTTDSRHPYPISPNLLLERSLPIRPNEVWVGDITYIPLAGGSYGYLAVWMDLYSRKIIGWHLDNYMKEALVITAFKKALMSRSITAALIVHSDRGGQYAGNKFRKLLNSKPQIMQSMSRADNPYDNAFMESCFSRFKTELMQDGAFENLQDANTEIFEYIEMYYNTKRRHSSLNYECPNNFEKNYYFYIT</sequence>
<proteinExistence type="predicted"/>
<dbReference type="GO" id="GO:0003676">
    <property type="term" value="F:nucleic acid binding"/>
    <property type="evidence" value="ECO:0007669"/>
    <property type="project" value="InterPro"/>
</dbReference>
<evidence type="ECO:0000313" key="2">
    <source>
        <dbReference type="EMBL" id="TKK64080.1"/>
    </source>
</evidence>
<dbReference type="InterPro" id="IPR050900">
    <property type="entry name" value="Transposase_IS3/IS150/IS904"/>
</dbReference>
<protein>
    <submittedName>
        <fullName evidence="2">IS3 family transposase</fullName>
    </submittedName>
</protein>
<accession>A0A4U3KPJ4</accession>
<comment type="caution">
    <text evidence="2">The sequence shown here is derived from an EMBL/GenBank/DDBJ whole genome shotgun (WGS) entry which is preliminary data.</text>
</comment>
<dbReference type="InterPro" id="IPR036397">
    <property type="entry name" value="RNaseH_sf"/>
</dbReference>
<dbReference type="PROSITE" id="PS50994">
    <property type="entry name" value="INTEGRASE"/>
    <property type="match status" value="1"/>
</dbReference>
<evidence type="ECO:0000313" key="3">
    <source>
        <dbReference type="Proteomes" id="UP000305848"/>
    </source>
</evidence>
<dbReference type="InterPro" id="IPR001584">
    <property type="entry name" value="Integrase_cat-core"/>
</dbReference>
<dbReference type="OrthoDB" id="9815231at2"/>
<feature type="domain" description="Integrase catalytic" evidence="1">
    <location>
        <begin position="123"/>
        <end position="288"/>
    </location>
</feature>
<keyword evidence="3" id="KW-1185">Reference proteome</keyword>
<dbReference type="Gene3D" id="3.30.420.10">
    <property type="entry name" value="Ribonuclease H-like superfamily/Ribonuclease H"/>
    <property type="match status" value="1"/>
</dbReference>